<reference evidence="1" key="1">
    <citation type="submission" date="2020-01" db="EMBL/GenBank/DDBJ databases">
        <authorList>
            <consortium name="DOE Joint Genome Institute"/>
            <person name="Haridas S."/>
            <person name="Albert R."/>
            <person name="Binder M."/>
            <person name="Bloem J."/>
            <person name="Labutti K."/>
            <person name="Salamov A."/>
            <person name="Andreopoulos B."/>
            <person name="Baker S.E."/>
            <person name="Barry K."/>
            <person name="Bills G."/>
            <person name="Bluhm B.H."/>
            <person name="Cannon C."/>
            <person name="Castanera R."/>
            <person name="Culley D.E."/>
            <person name="Daum C."/>
            <person name="Ezra D."/>
            <person name="Gonzalez J.B."/>
            <person name="Henrissat B."/>
            <person name="Kuo A."/>
            <person name="Liang C."/>
            <person name="Lipzen A."/>
            <person name="Lutzoni F."/>
            <person name="Magnuson J."/>
            <person name="Mondo S."/>
            <person name="Nolan M."/>
            <person name="Ohm R."/>
            <person name="Pangilinan J."/>
            <person name="Park H.-J."/>
            <person name="Ramirez L."/>
            <person name="Alfaro M."/>
            <person name="Sun H."/>
            <person name="Tritt A."/>
            <person name="Yoshinaga Y."/>
            <person name="Zwiers L.-H."/>
            <person name="Turgeon B.G."/>
            <person name="Goodwin S.B."/>
            <person name="Spatafora J.W."/>
            <person name="Crous P.W."/>
            <person name="Grigoriev I.V."/>
        </authorList>
    </citation>
    <scope>NUCLEOTIDE SEQUENCE</scope>
    <source>
        <strain evidence="1">P77</strain>
    </source>
</reference>
<name>A0A6A5KK72_9PLEO</name>
<dbReference type="SUPFAM" id="SSF52047">
    <property type="entry name" value="RNI-like"/>
    <property type="match status" value="1"/>
</dbReference>
<dbReference type="EMBL" id="ML975276">
    <property type="protein sequence ID" value="KAF1836229.1"/>
    <property type="molecule type" value="Genomic_DNA"/>
</dbReference>
<organism evidence="1 2">
    <name type="scientific">Decorospora gaudefroyi</name>
    <dbReference type="NCBI Taxonomy" id="184978"/>
    <lineage>
        <taxon>Eukaryota</taxon>
        <taxon>Fungi</taxon>
        <taxon>Dikarya</taxon>
        <taxon>Ascomycota</taxon>
        <taxon>Pezizomycotina</taxon>
        <taxon>Dothideomycetes</taxon>
        <taxon>Pleosporomycetidae</taxon>
        <taxon>Pleosporales</taxon>
        <taxon>Pleosporineae</taxon>
        <taxon>Pleosporaceae</taxon>
        <taxon>Decorospora</taxon>
    </lineage>
</organism>
<accession>A0A6A5KK72</accession>
<keyword evidence="2" id="KW-1185">Reference proteome</keyword>
<dbReference type="OrthoDB" id="3210378at2759"/>
<dbReference type="Proteomes" id="UP000800040">
    <property type="component" value="Unassembled WGS sequence"/>
</dbReference>
<evidence type="ECO:0000313" key="2">
    <source>
        <dbReference type="Proteomes" id="UP000800040"/>
    </source>
</evidence>
<sequence>MARSPKNTTFSDLAVPRSTKTPWELERSKKISSWRRRKPVYVFPAHIFKDLPREVYDCIVAQLEQIHLGLDQACPSCYLRDLRSLSLTSRTWDKAASAAMYRDVWVLTNEEHGKLPKSKIGGTSRLKLLRRTLRGNSGIARRVRELHLSDFQTLYQHATIERGEIANLIASLVMACPLLERLVGFHIPFSHAFDRLSHAISTRSNLKERAWILAEEDGDSEDEDGFGLNGHYVAACDPTERFLDFNSNHAALSSLILHQEPGRSYTPLKFRAVVGSFRHFPNLRHLSISGLVAASFTNLTFKAIPAKLLSLRLEKLPGVTESGIRRFVTSQLAVSIEKLALIDMEISSLHAISEILSAHLTNLKDFSFAQERAPTLLGRNSVPDFYSASLRYIHWELYSEASPLPAFPPSSSIDLPESASLPFTSPEPICCLATSLLAASIRDNAFPSLRRIRIPYDPQGVIQSLCKPLATALLPHDTSKFATAPRISTLTGFSMMLDEHIPLSPNEHTFSSAYTVTLPSRVDAVLGSPTFAPSLYPRSPLPPIRSRLAAQARILAARRNAAMAVRVFDPEGKVRLDKAIGGYVGLVGSKITYDLKADGGSSSERSSWITGIEDLVGDRDTEGADGEPRHMRGSCGHVVGVRVGKNVVRVEEMF</sequence>
<evidence type="ECO:0008006" key="3">
    <source>
        <dbReference type="Google" id="ProtNLM"/>
    </source>
</evidence>
<gene>
    <name evidence="1" type="ORF">BDW02DRAFT_494125</name>
</gene>
<protein>
    <recommendedName>
        <fullName evidence="3">F-box domain-containing protein</fullName>
    </recommendedName>
</protein>
<evidence type="ECO:0000313" key="1">
    <source>
        <dbReference type="EMBL" id="KAF1836229.1"/>
    </source>
</evidence>
<dbReference type="AlphaFoldDB" id="A0A6A5KK72"/>
<proteinExistence type="predicted"/>